<organism evidence="1 2">
    <name type="scientific">Candidatus Ornithocaccomicrobium faecavium</name>
    <dbReference type="NCBI Taxonomy" id="2840890"/>
    <lineage>
        <taxon>Bacteria</taxon>
        <taxon>Bacillati</taxon>
        <taxon>Bacillota</taxon>
        <taxon>Clostridia</taxon>
        <taxon>Candidatus Ornithocaccomicrobium</taxon>
    </lineage>
</organism>
<comment type="caution">
    <text evidence="1">The sequence shown here is derived from an EMBL/GenBank/DDBJ whole genome shotgun (WGS) entry which is preliminary data.</text>
</comment>
<accession>A0A9D1P8F2</accession>
<dbReference type="EMBL" id="DVOT01000110">
    <property type="protein sequence ID" value="HIV27499.1"/>
    <property type="molecule type" value="Genomic_DNA"/>
</dbReference>
<proteinExistence type="predicted"/>
<evidence type="ECO:0000313" key="2">
    <source>
        <dbReference type="Proteomes" id="UP000886884"/>
    </source>
</evidence>
<reference evidence="1" key="1">
    <citation type="submission" date="2020-10" db="EMBL/GenBank/DDBJ databases">
        <authorList>
            <person name="Gilroy R."/>
        </authorList>
    </citation>
    <scope>NUCLEOTIDE SEQUENCE</scope>
    <source>
        <strain evidence="1">CHK183-6373</strain>
    </source>
</reference>
<evidence type="ECO:0000313" key="1">
    <source>
        <dbReference type="EMBL" id="HIV27499.1"/>
    </source>
</evidence>
<name>A0A9D1P8F2_9FIRM</name>
<dbReference type="Proteomes" id="UP000886884">
    <property type="component" value="Unassembled WGS sequence"/>
</dbReference>
<dbReference type="AlphaFoldDB" id="A0A9D1P8F2"/>
<sequence>MTNLDALAAEIHENAVAHGFWEAHDAEEIAFEMLHCEICEAIQADREGQAGVWYETPASGPKKPEGTIVELADFAIRLLDFAAWAKIPLQGPALYLCAVPDELYRLAFPLHDMVCSLSILAHTLRNDAVLWQQSVLICRALAMVEEYAASHGYDFEQIMRMKMEYNRTRPRLHGKRY</sequence>
<gene>
    <name evidence="1" type="ORF">IAA64_05990</name>
</gene>
<reference evidence="1" key="2">
    <citation type="journal article" date="2021" name="PeerJ">
        <title>Extensive microbial diversity within the chicken gut microbiome revealed by metagenomics and culture.</title>
        <authorList>
            <person name="Gilroy R."/>
            <person name="Ravi A."/>
            <person name="Getino M."/>
            <person name="Pursley I."/>
            <person name="Horton D.L."/>
            <person name="Alikhan N.F."/>
            <person name="Baker D."/>
            <person name="Gharbi K."/>
            <person name="Hall N."/>
            <person name="Watson M."/>
            <person name="Adriaenssens E.M."/>
            <person name="Foster-Nyarko E."/>
            <person name="Jarju S."/>
            <person name="Secka A."/>
            <person name="Antonio M."/>
            <person name="Oren A."/>
            <person name="Chaudhuri R.R."/>
            <person name="La Ragione R."/>
            <person name="Hildebrand F."/>
            <person name="Pallen M.J."/>
        </authorList>
    </citation>
    <scope>NUCLEOTIDE SEQUENCE</scope>
    <source>
        <strain evidence="1">CHK183-6373</strain>
    </source>
</reference>
<protein>
    <submittedName>
        <fullName evidence="1">Uncharacterized protein</fullName>
    </submittedName>
</protein>